<keyword evidence="4 5" id="KW-0539">Nucleus</keyword>
<dbReference type="OMA" id="FFLSAHE"/>
<evidence type="ECO:0000256" key="4">
    <source>
        <dbReference type="ARBA" id="ARBA00023242"/>
    </source>
</evidence>
<sequence>MKRRELLISDETVSVTLALFKNVTNAKQLLSIYNEKTFEGSTNMRHFFLILDGQLVYDDNHIVHSIYRAYHNFLTERRITKNIILEVFFLLSPHEKINECLRQYQVREESSSIIYVGVNISDDKVKAFTELINGEMINLDSISSLHDKKQISENFKCGEHEINLERFIYHNIASKKINLG</sequence>
<dbReference type="EMBL" id="BDQF01000011">
    <property type="protein sequence ID" value="GAW81440.1"/>
    <property type="molecule type" value="Genomic_DNA"/>
</dbReference>
<proteinExistence type="inferred from homology"/>
<dbReference type="SUPFAM" id="SSF143870">
    <property type="entry name" value="PF0523-like"/>
    <property type="match status" value="1"/>
</dbReference>
<protein>
    <submittedName>
        <fullName evidence="6">EKC/KEOPS complex subunit CGI121</fullName>
    </submittedName>
</protein>
<dbReference type="GO" id="GO:0002949">
    <property type="term" value="P:tRNA threonylcarbamoyladenosine modification"/>
    <property type="evidence" value="ECO:0007669"/>
    <property type="project" value="TreeGrafter"/>
</dbReference>
<gene>
    <name evidence="6" type="ORF">PGO_101980</name>
</gene>
<keyword evidence="3" id="KW-0819">tRNA processing</keyword>
<dbReference type="InterPro" id="IPR013926">
    <property type="entry name" value="CGI121/TPRKB"/>
</dbReference>
<dbReference type="OrthoDB" id="329139at2759"/>
<name>A0A1Y1JGR6_PLAGO</name>
<dbReference type="GO" id="GO:0005634">
    <property type="term" value="C:nucleus"/>
    <property type="evidence" value="ECO:0007669"/>
    <property type="project" value="UniProtKB-SubCell"/>
</dbReference>
<evidence type="ECO:0000256" key="5">
    <source>
        <dbReference type="RuleBase" id="RU004398"/>
    </source>
</evidence>
<keyword evidence="7" id="KW-1185">Reference proteome</keyword>
<dbReference type="InterPro" id="IPR036504">
    <property type="entry name" value="CGI121/TPRKB_sf"/>
</dbReference>
<reference evidence="7" key="1">
    <citation type="submission" date="2017-04" db="EMBL/GenBank/DDBJ databases">
        <title>Plasmodium gonderi genome.</title>
        <authorList>
            <person name="Arisue N."/>
            <person name="Honma H."/>
            <person name="Kawai S."/>
            <person name="Tougan T."/>
            <person name="Tanabe K."/>
            <person name="Horii T."/>
        </authorList>
    </citation>
    <scope>NUCLEOTIDE SEQUENCE [LARGE SCALE GENOMIC DNA]</scope>
    <source>
        <strain evidence="7">ATCC 30045</strain>
    </source>
</reference>
<dbReference type="Proteomes" id="UP000195521">
    <property type="component" value="Unassembled WGS sequence"/>
</dbReference>
<dbReference type="Pfam" id="PF08617">
    <property type="entry name" value="CGI-121"/>
    <property type="match status" value="1"/>
</dbReference>
<evidence type="ECO:0000313" key="7">
    <source>
        <dbReference type="Proteomes" id="UP000195521"/>
    </source>
</evidence>
<evidence type="ECO:0000256" key="2">
    <source>
        <dbReference type="ARBA" id="ARBA00005546"/>
    </source>
</evidence>
<dbReference type="GO" id="GO:0000408">
    <property type="term" value="C:EKC/KEOPS complex"/>
    <property type="evidence" value="ECO:0007669"/>
    <property type="project" value="TreeGrafter"/>
</dbReference>
<evidence type="ECO:0000256" key="3">
    <source>
        <dbReference type="ARBA" id="ARBA00022694"/>
    </source>
</evidence>
<dbReference type="AlphaFoldDB" id="A0A1Y1JGR6"/>
<organism evidence="6 7">
    <name type="scientific">Plasmodium gonderi</name>
    <dbReference type="NCBI Taxonomy" id="77519"/>
    <lineage>
        <taxon>Eukaryota</taxon>
        <taxon>Sar</taxon>
        <taxon>Alveolata</taxon>
        <taxon>Apicomplexa</taxon>
        <taxon>Aconoidasida</taxon>
        <taxon>Haemosporida</taxon>
        <taxon>Plasmodiidae</taxon>
        <taxon>Plasmodium</taxon>
        <taxon>Plasmodium (Plasmodium)</taxon>
    </lineage>
</organism>
<dbReference type="PANTHER" id="PTHR15840">
    <property type="entry name" value="CGI-121 FAMILY MEMBER"/>
    <property type="match status" value="1"/>
</dbReference>
<dbReference type="Gene3D" id="3.30.2380.10">
    <property type="entry name" value="CGI121/TPRKB"/>
    <property type="match status" value="1"/>
</dbReference>
<dbReference type="GeneID" id="39748163"/>
<dbReference type="PANTHER" id="PTHR15840:SF10">
    <property type="entry name" value="EKC_KEOPS COMPLEX SUBUNIT TPRKB"/>
    <property type="match status" value="1"/>
</dbReference>
<accession>A0A1Y1JGR6</accession>
<evidence type="ECO:0000313" key="6">
    <source>
        <dbReference type="EMBL" id="GAW81440.1"/>
    </source>
</evidence>
<evidence type="ECO:0000256" key="1">
    <source>
        <dbReference type="ARBA" id="ARBA00004123"/>
    </source>
</evidence>
<dbReference type="GO" id="GO:0005829">
    <property type="term" value="C:cytosol"/>
    <property type="evidence" value="ECO:0007669"/>
    <property type="project" value="TreeGrafter"/>
</dbReference>
<comment type="subcellular location">
    <subcellularLocation>
        <location evidence="1">Nucleus</location>
    </subcellularLocation>
</comment>
<comment type="similarity">
    <text evidence="2 5">Belongs to the CGI121/TPRKB family.</text>
</comment>
<comment type="caution">
    <text evidence="6">The sequence shown here is derived from an EMBL/GenBank/DDBJ whole genome shotgun (WGS) entry which is preliminary data.</text>
</comment>
<dbReference type="RefSeq" id="XP_028544029.1">
    <property type="nucleotide sequence ID" value="XM_028688228.1"/>
</dbReference>